<name>A0A0J9XPN8_BRUMA</name>
<proteinExistence type="predicted"/>
<keyword evidence="1" id="KW-0472">Membrane</keyword>
<dbReference type="AlphaFoldDB" id="A0A0J9XPN8"/>
<dbReference type="EMBL" id="LN856815">
    <property type="protein sequence ID" value="CDP92463.1"/>
    <property type="molecule type" value="Genomic_DNA"/>
</dbReference>
<dbReference type="OMA" id="HNIFPTD"/>
<feature type="transmembrane region" description="Helical" evidence="1">
    <location>
        <begin position="227"/>
        <end position="246"/>
    </location>
</feature>
<evidence type="ECO:0000313" key="3">
    <source>
        <dbReference type="WormBase" id="Bm1194"/>
    </source>
</evidence>
<protein>
    <submittedName>
        <fullName evidence="2">Bm1194</fullName>
    </submittedName>
</protein>
<keyword evidence="1" id="KW-0812">Transmembrane</keyword>
<keyword evidence="1" id="KW-1133">Transmembrane helix</keyword>
<reference evidence="2" key="2">
    <citation type="submission" date="2012-12" db="EMBL/GenBank/DDBJ databases">
        <authorList>
            <person name="Gao Y.W."/>
            <person name="Fan S.T."/>
            <person name="Sun H.T."/>
            <person name="Wang Z."/>
            <person name="Gao X.L."/>
            <person name="Li Y.G."/>
            <person name="Wang T.C."/>
            <person name="Zhang K."/>
            <person name="Xu W.W."/>
            <person name="Yu Z.J."/>
            <person name="Xia X.Z."/>
        </authorList>
    </citation>
    <scope>NUCLEOTIDE SEQUENCE</scope>
    <source>
        <strain evidence="2">FR3</strain>
    </source>
</reference>
<gene>
    <name evidence="2 3" type="ORF">Bm1194</name>
    <name evidence="2" type="ORF">BM_Bm1194</name>
</gene>
<evidence type="ECO:0000256" key="1">
    <source>
        <dbReference type="SAM" id="Phobius"/>
    </source>
</evidence>
<organism evidence="2">
    <name type="scientific">Brugia malayi</name>
    <name type="common">Filarial nematode worm</name>
    <dbReference type="NCBI Taxonomy" id="6279"/>
    <lineage>
        <taxon>Eukaryota</taxon>
        <taxon>Metazoa</taxon>
        <taxon>Ecdysozoa</taxon>
        <taxon>Nematoda</taxon>
        <taxon>Chromadorea</taxon>
        <taxon>Rhabditida</taxon>
        <taxon>Spirurina</taxon>
        <taxon>Spiruromorpha</taxon>
        <taxon>Filarioidea</taxon>
        <taxon>Onchocercidae</taxon>
        <taxon>Brugia</taxon>
    </lineage>
</organism>
<accession>A0A0J9XPN8</accession>
<evidence type="ECO:0000313" key="2">
    <source>
        <dbReference type="EMBL" id="CDP92463.1"/>
    </source>
</evidence>
<reference evidence="2" key="1">
    <citation type="journal article" date="2007" name="Science">
        <title>Draft genome of the filarial nematode parasite Brugia malayi.</title>
        <authorList>
            <person name="Ghedin E."/>
            <person name="Wang S."/>
            <person name="Spiro D."/>
            <person name="Caler E."/>
            <person name="Zhao Q."/>
            <person name="Crabtree J."/>
            <person name="Allen J.E."/>
            <person name="Delcher A.L."/>
            <person name="Guiliano D.B."/>
            <person name="Miranda-Saavedra D."/>
            <person name="Angiuoli S.V."/>
            <person name="Creasy T."/>
            <person name="Amedeo P."/>
            <person name="Haas B."/>
            <person name="El-Sayed N.M."/>
            <person name="Wortman J.R."/>
            <person name="Feldblyum T."/>
            <person name="Tallon L."/>
            <person name="Schatz M."/>
            <person name="Shumway M."/>
            <person name="Koo H."/>
            <person name="Salzberg S.L."/>
            <person name="Schobel S."/>
            <person name="Pertea M."/>
            <person name="Pop M."/>
            <person name="White O."/>
            <person name="Barton G.J."/>
            <person name="Carlow C.K."/>
            <person name="Crawford M.J."/>
            <person name="Daub J."/>
            <person name="Dimmic M.W."/>
            <person name="Estes C.F."/>
            <person name="Foster J.M."/>
            <person name="Ganatra M."/>
            <person name="Gregory W.F."/>
            <person name="Johnson N.M."/>
            <person name="Jin J."/>
            <person name="Komuniecki R."/>
            <person name="Korf I."/>
            <person name="Kumar S."/>
            <person name="Laney S."/>
            <person name="Li B.W."/>
            <person name="Li W."/>
            <person name="Lindblom T.H."/>
            <person name="Lustigman S."/>
            <person name="Ma D."/>
            <person name="Maina C.V."/>
            <person name="Martin D.M."/>
            <person name="McCarter J.P."/>
            <person name="McReynolds L."/>
            <person name="Mitreva M."/>
            <person name="Nutman T.B."/>
            <person name="Parkinson J."/>
            <person name="Peregrin-Alvarez J.M."/>
            <person name="Poole C."/>
            <person name="Ren Q."/>
            <person name="Saunders L."/>
            <person name="Sluder A.E."/>
            <person name="Smith K."/>
            <person name="Stanke M."/>
            <person name="Unnasch T.R."/>
            <person name="Ware J."/>
            <person name="Wei A.D."/>
            <person name="Weil G."/>
            <person name="Williams D.J."/>
            <person name="Zhang Y."/>
            <person name="Williams S.A."/>
            <person name="Fraser-Liggett C."/>
            <person name="Slatko B."/>
            <person name="Blaxter M.L."/>
            <person name="Scott A.L."/>
        </authorList>
    </citation>
    <scope>NUCLEOTIDE SEQUENCE</scope>
    <source>
        <strain evidence="2">FR3</strain>
    </source>
</reference>
<sequence length="247" mass="28669">MYVLFLIAISCTIQKTEHFVAHEDLNLIQDEEYRHFCRKSSFQRGDFYKTVKFNKAARNEFVVIQVAKVNTDCNFQLAAMSNSKEELTVHNIFPTDHLNQNVILLVACSKLLRQKNYFRIWYHGGGILRSKPYDESEGLKHVQIIPEPKCRIGKGTGKNRSIAFVHFTMLRMRLPVTNNTEAIWKRIGDATDMQQPKFRSYETLTKYQKSIFVPDSFIGKHSPIIELSHSIVLLIVISFINAFSFLF</sequence>
<dbReference type="WormBase" id="Bm1194">
    <property type="protein sequence ID" value="BM45055"/>
    <property type="gene ID" value="WBGene00221455"/>
</dbReference>